<proteinExistence type="predicted"/>
<evidence type="ECO:0000256" key="6">
    <source>
        <dbReference type="ARBA" id="ARBA00022989"/>
    </source>
</evidence>
<sequence length="663" mass="73895">MSDPESRRKTIVVLIKYVLIVLRADDHGEGGTFALYSLLSRHSGISVRGNVNSDEDLTTIKHDSIPVSDSKEGPNFIKRSIHIQTALLGVVLIGSSLVMSDGLLTPAVSVISAVEGMAVPAPSLTPAIVPISCVILVILFLLQQFGTGKVGSLFAPIVFLWFLAIACIGIWNISQYPVIFAAYNPYYAFDYFIRKQDAGFTDLGGILLAITGVEALFADLGHFNQRAIQISFSLFVYIPLVLVYTGQAARLVLDPTVIANTFWLTTPSNPVIYWIIFILAILATIIASQAMISATFSLIYQSMQLDCFPRVKVIHTSEKVEGQIYIPEINYILMVLVVIVCVIFQHSANLTTAYGVAVASVMIITTTLLTIVIRIVWRLPIIVSILFFCIFFTVDASFLGATLRKVVSGGWFTLLVAAVLTTLMSIWRWGTVRVVNHERSQTPDFDKIFKGEKFEKFEIPEKNLDNVSHEITLENSNEIMLGNDNENISIDTGFTRSPGIGLFYSDIGTKIPLSFTQFVKHFPIIPQNLVFINIQTVADPKVGDSNRLKVEKVKNYEGCYQVTARYGYLEQVSQGREFLLLLVESIRKIDPINKNLIHDFNPDNGSVTYIVGQQFLCSKPDTPWWARILIGVYMFIYFNSRSFYSNWDIPVENTVVVGVKISI</sequence>
<feature type="transmembrane region" description="Helical" evidence="9">
    <location>
        <begin position="198"/>
        <end position="218"/>
    </location>
</feature>
<evidence type="ECO:0000256" key="7">
    <source>
        <dbReference type="ARBA" id="ARBA00023065"/>
    </source>
</evidence>
<evidence type="ECO:0000256" key="3">
    <source>
        <dbReference type="ARBA" id="ARBA00022538"/>
    </source>
</evidence>
<dbReference type="PANTHER" id="PTHR30540:SF83">
    <property type="entry name" value="K+ POTASSIUM TRANSPORTER"/>
    <property type="match status" value="1"/>
</dbReference>
<feature type="transmembrane region" description="Helical" evidence="9">
    <location>
        <begin position="353"/>
        <end position="372"/>
    </location>
</feature>
<dbReference type="PANTHER" id="PTHR30540">
    <property type="entry name" value="OSMOTIC STRESS POTASSIUM TRANSPORTER"/>
    <property type="match status" value="1"/>
</dbReference>
<comment type="subcellular location">
    <subcellularLocation>
        <location evidence="1">Membrane</location>
        <topology evidence="1">Multi-pass membrane protein</topology>
    </subcellularLocation>
</comment>
<dbReference type="GO" id="GO:0016020">
    <property type="term" value="C:membrane"/>
    <property type="evidence" value="ECO:0007669"/>
    <property type="project" value="UniProtKB-SubCell"/>
</dbReference>
<dbReference type="AlphaFoldDB" id="A0A397U877"/>
<feature type="transmembrane region" description="Helical" evidence="9">
    <location>
        <begin position="154"/>
        <end position="178"/>
    </location>
</feature>
<dbReference type="InterPro" id="IPR003855">
    <property type="entry name" value="K+_transporter"/>
</dbReference>
<feature type="domain" description="K+ potassium transporter C-terminal" evidence="11">
    <location>
        <begin position="498"/>
        <end position="663"/>
    </location>
</feature>
<dbReference type="GO" id="GO:0015079">
    <property type="term" value="F:potassium ion transmembrane transporter activity"/>
    <property type="evidence" value="ECO:0007669"/>
    <property type="project" value="InterPro"/>
</dbReference>
<evidence type="ECO:0000256" key="2">
    <source>
        <dbReference type="ARBA" id="ARBA00022448"/>
    </source>
</evidence>
<reference evidence="12 13" key="1">
    <citation type="submission" date="2018-06" db="EMBL/GenBank/DDBJ databases">
        <title>Comparative genomics reveals the genomic features of Rhizophagus irregularis, R. cerebriforme, R. diaphanum and Gigaspora rosea, and their symbiotic lifestyle signature.</title>
        <authorList>
            <person name="Morin E."/>
            <person name="San Clemente H."/>
            <person name="Chen E.C.H."/>
            <person name="De La Providencia I."/>
            <person name="Hainaut M."/>
            <person name="Kuo A."/>
            <person name="Kohler A."/>
            <person name="Murat C."/>
            <person name="Tang N."/>
            <person name="Roy S."/>
            <person name="Loubradou J."/>
            <person name="Henrissat B."/>
            <person name="Grigoriev I.V."/>
            <person name="Corradi N."/>
            <person name="Roux C."/>
            <person name="Martin F.M."/>
        </authorList>
    </citation>
    <scope>NUCLEOTIDE SEQUENCE [LARGE SCALE GENOMIC DNA]</scope>
    <source>
        <strain evidence="12 13">DAOM 194757</strain>
    </source>
</reference>
<dbReference type="OrthoDB" id="504708at2759"/>
<feature type="transmembrane region" description="Helical" evidence="9">
    <location>
        <begin position="411"/>
        <end position="430"/>
    </location>
</feature>
<accession>A0A397U877</accession>
<keyword evidence="8 9" id="KW-0472">Membrane</keyword>
<dbReference type="EMBL" id="QKWP01001896">
    <property type="protein sequence ID" value="RIB05921.1"/>
    <property type="molecule type" value="Genomic_DNA"/>
</dbReference>
<organism evidence="12 13">
    <name type="scientific">Gigaspora rosea</name>
    <dbReference type="NCBI Taxonomy" id="44941"/>
    <lineage>
        <taxon>Eukaryota</taxon>
        <taxon>Fungi</taxon>
        <taxon>Fungi incertae sedis</taxon>
        <taxon>Mucoromycota</taxon>
        <taxon>Glomeromycotina</taxon>
        <taxon>Glomeromycetes</taxon>
        <taxon>Diversisporales</taxon>
        <taxon>Gigasporaceae</taxon>
        <taxon>Gigaspora</taxon>
    </lineage>
</organism>
<feature type="transmembrane region" description="Helical" evidence="9">
    <location>
        <begin position="230"/>
        <end position="252"/>
    </location>
</feature>
<keyword evidence="7" id="KW-0406">Ion transport</keyword>
<evidence type="ECO:0000256" key="9">
    <source>
        <dbReference type="SAM" id="Phobius"/>
    </source>
</evidence>
<dbReference type="InterPro" id="IPR053952">
    <property type="entry name" value="K_trans_C"/>
</dbReference>
<keyword evidence="3" id="KW-0633">Potassium transport</keyword>
<keyword evidence="4 9" id="KW-0812">Transmembrane</keyword>
<gene>
    <name evidence="12" type="ORF">C2G38_2218349</name>
</gene>
<keyword evidence="6 9" id="KW-1133">Transmembrane helix</keyword>
<protein>
    <submittedName>
        <fullName evidence="12">Potassium transporter</fullName>
    </submittedName>
</protein>
<evidence type="ECO:0000313" key="12">
    <source>
        <dbReference type="EMBL" id="RIB05921.1"/>
    </source>
</evidence>
<evidence type="ECO:0000256" key="4">
    <source>
        <dbReference type="ARBA" id="ARBA00022692"/>
    </source>
</evidence>
<keyword evidence="13" id="KW-1185">Reference proteome</keyword>
<feature type="transmembrane region" description="Helical" evidence="9">
    <location>
        <begin position="272"/>
        <end position="300"/>
    </location>
</feature>
<evidence type="ECO:0000259" key="10">
    <source>
        <dbReference type="Pfam" id="PF02705"/>
    </source>
</evidence>
<feature type="transmembrane region" description="Helical" evidence="9">
    <location>
        <begin position="86"/>
        <end position="104"/>
    </location>
</feature>
<feature type="domain" description="K+ potassium transporter integral membrane" evidence="10">
    <location>
        <begin position="10"/>
        <end position="449"/>
    </location>
</feature>
<feature type="transmembrane region" description="Helical" evidence="9">
    <location>
        <begin position="379"/>
        <end position="399"/>
    </location>
</feature>
<dbReference type="InterPro" id="IPR053951">
    <property type="entry name" value="K_trans_N"/>
</dbReference>
<dbReference type="NCBIfam" id="TIGR00794">
    <property type="entry name" value="kup"/>
    <property type="match status" value="1"/>
</dbReference>
<keyword evidence="5" id="KW-0630">Potassium</keyword>
<dbReference type="Pfam" id="PF02705">
    <property type="entry name" value="K_trans"/>
    <property type="match status" value="1"/>
</dbReference>
<feature type="transmembrane region" description="Helical" evidence="9">
    <location>
        <begin position="124"/>
        <end position="142"/>
    </location>
</feature>
<evidence type="ECO:0000256" key="1">
    <source>
        <dbReference type="ARBA" id="ARBA00004141"/>
    </source>
</evidence>
<feature type="transmembrane region" description="Helical" evidence="9">
    <location>
        <begin position="329"/>
        <end position="347"/>
    </location>
</feature>
<evidence type="ECO:0000259" key="11">
    <source>
        <dbReference type="Pfam" id="PF22776"/>
    </source>
</evidence>
<evidence type="ECO:0000256" key="5">
    <source>
        <dbReference type="ARBA" id="ARBA00022958"/>
    </source>
</evidence>
<evidence type="ECO:0000256" key="8">
    <source>
        <dbReference type="ARBA" id="ARBA00023136"/>
    </source>
</evidence>
<evidence type="ECO:0000313" key="13">
    <source>
        <dbReference type="Proteomes" id="UP000266673"/>
    </source>
</evidence>
<dbReference type="STRING" id="44941.A0A397U877"/>
<comment type="caution">
    <text evidence="12">The sequence shown here is derived from an EMBL/GenBank/DDBJ whole genome shotgun (WGS) entry which is preliminary data.</text>
</comment>
<dbReference type="Pfam" id="PF22776">
    <property type="entry name" value="K_trans_C"/>
    <property type="match status" value="1"/>
</dbReference>
<dbReference type="Proteomes" id="UP000266673">
    <property type="component" value="Unassembled WGS sequence"/>
</dbReference>
<keyword evidence="2" id="KW-0813">Transport</keyword>
<name>A0A397U877_9GLOM</name>